<reference evidence="3" key="1">
    <citation type="submission" date="2025-08" db="UniProtKB">
        <authorList>
            <consortium name="RefSeq"/>
        </authorList>
    </citation>
    <scope>IDENTIFICATION</scope>
    <source>
        <tissue evidence="3">Whole sample</tissue>
    </source>
</reference>
<dbReference type="OrthoDB" id="18487at2759"/>
<feature type="signal peptide" evidence="1">
    <location>
        <begin position="1"/>
        <end position="19"/>
    </location>
</feature>
<organism evidence="2 3">
    <name type="scientific">Crassostrea virginica</name>
    <name type="common">Eastern oyster</name>
    <dbReference type="NCBI Taxonomy" id="6565"/>
    <lineage>
        <taxon>Eukaryota</taxon>
        <taxon>Metazoa</taxon>
        <taxon>Spiralia</taxon>
        <taxon>Lophotrochozoa</taxon>
        <taxon>Mollusca</taxon>
        <taxon>Bivalvia</taxon>
        <taxon>Autobranchia</taxon>
        <taxon>Pteriomorphia</taxon>
        <taxon>Ostreida</taxon>
        <taxon>Ostreoidea</taxon>
        <taxon>Ostreidae</taxon>
        <taxon>Crassostrea</taxon>
    </lineage>
</organism>
<evidence type="ECO:0000256" key="1">
    <source>
        <dbReference type="SAM" id="SignalP"/>
    </source>
</evidence>
<evidence type="ECO:0000313" key="2">
    <source>
        <dbReference type="Proteomes" id="UP000694844"/>
    </source>
</evidence>
<sequence>MSIILICLLLYCFLYTVSGSDEHLKCKSETCCEQWNEADKRCAVCSPGYLGWNCSEKCPYPNYGRECQDECKCEERLCDFATGCYPLNVSAQVTEQHTQHKLQTQVTVSSVCSPGYLGWNCSEICRYPNYGRECQDECKCEERLCDFTTGCYPLNVSTQVNEQQRLQTQVTISSVSTKVTEQQKSQTQVFISSVSTKVTEQQKSQTQVTISSGGISSQVLDPPTWLMLFWIIISYHPNYDLL</sequence>
<feature type="chain" id="PRO_5034858377" evidence="1">
    <location>
        <begin position="20"/>
        <end position="242"/>
    </location>
</feature>
<dbReference type="Gene3D" id="2.170.300.10">
    <property type="entry name" value="Tie2 ligand-binding domain superfamily"/>
    <property type="match status" value="2"/>
</dbReference>
<name>A0A8B8BK90_CRAVI</name>
<gene>
    <name evidence="3" type="primary">LOC111110971</name>
</gene>
<dbReference type="AlphaFoldDB" id="A0A8B8BK90"/>
<dbReference type="KEGG" id="cvn:111110971"/>
<protein>
    <submittedName>
        <fullName evidence="3">Multiple epidermal growth factor-like domains protein 10</fullName>
    </submittedName>
</protein>
<keyword evidence="1" id="KW-0732">Signal</keyword>
<dbReference type="RefSeq" id="XP_022303361.1">
    <property type="nucleotide sequence ID" value="XM_022447653.1"/>
</dbReference>
<evidence type="ECO:0000313" key="3">
    <source>
        <dbReference type="RefSeq" id="XP_022303361.1"/>
    </source>
</evidence>
<accession>A0A8B8BK90</accession>
<proteinExistence type="predicted"/>
<dbReference type="Proteomes" id="UP000694844">
    <property type="component" value="Chromosome 9"/>
</dbReference>
<dbReference type="GeneID" id="111110971"/>
<keyword evidence="2" id="KW-1185">Reference proteome</keyword>